<dbReference type="Gene3D" id="6.10.140.1330">
    <property type="match status" value="1"/>
</dbReference>
<feature type="transmembrane region" description="Helical" evidence="11">
    <location>
        <begin position="349"/>
        <end position="369"/>
    </location>
</feature>
<feature type="domain" description="Cation/H+ exchanger transmembrane" evidence="12">
    <location>
        <begin position="13"/>
        <end position="405"/>
    </location>
</feature>
<evidence type="ECO:0000256" key="8">
    <source>
        <dbReference type="ARBA" id="ARBA00023136"/>
    </source>
</evidence>
<reference evidence="13 14" key="1">
    <citation type="journal article" date="2015" name="Genome Announc.">
        <title>Expanding the biotechnology potential of lactobacilli through comparative genomics of 213 strains and associated genera.</title>
        <authorList>
            <person name="Sun Z."/>
            <person name="Harris H.M."/>
            <person name="McCann A."/>
            <person name="Guo C."/>
            <person name="Argimon S."/>
            <person name="Zhang W."/>
            <person name="Yang X."/>
            <person name="Jeffery I.B."/>
            <person name="Cooney J.C."/>
            <person name="Kagawa T.F."/>
            <person name="Liu W."/>
            <person name="Song Y."/>
            <person name="Salvetti E."/>
            <person name="Wrobel A."/>
            <person name="Rasinkangas P."/>
            <person name="Parkhill J."/>
            <person name="Rea M.C."/>
            <person name="O'Sullivan O."/>
            <person name="Ritari J."/>
            <person name="Douillard F.P."/>
            <person name="Paul Ross R."/>
            <person name="Yang R."/>
            <person name="Briner A.E."/>
            <person name="Felis G.E."/>
            <person name="de Vos W.M."/>
            <person name="Barrangou R."/>
            <person name="Klaenhammer T.R."/>
            <person name="Caufield P.W."/>
            <person name="Cui Y."/>
            <person name="Zhang H."/>
            <person name="O'Toole P.W."/>
        </authorList>
    </citation>
    <scope>NUCLEOTIDE SEQUENCE [LARGE SCALE GENOMIC DNA]</scope>
    <source>
        <strain evidence="13 14">DSM 23365</strain>
    </source>
</reference>
<keyword evidence="8 11" id="KW-0472">Membrane</keyword>
<keyword evidence="3" id="KW-1003">Cell membrane</keyword>
<keyword evidence="6" id="KW-0915">Sodium</keyword>
<dbReference type="GO" id="GO:0098719">
    <property type="term" value="P:sodium ion import across plasma membrane"/>
    <property type="evidence" value="ECO:0007669"/>
    <property type="project" value="TreeGrafter"/>
</dbReference>
<organism evidence="13 14">
    <name type="scientific">Secundilactobacillus similis DSM 23365 = JCM 2765</name>
    <dbReference type="NCBI Taxonomy" id="1423804"/>
    <lineage>
        <taxon>Bacteria</taxon>
        <taxon>Bacillati</taxon>
        <taxon>Bacillota</taxon>
        <taxon>Bacilli</taxon>
        <taxon>Lactobacillales</taxon>
        <taxon>Lactobacillaceae</taxon>
        <taxon>Secundilactobacillus</taxon>
    </lineage>
</organism>
<feature type="transmembrane region" description="Helical" evidence="11">
    <location>
        <begin position="310"/>
        <end position="329"/>
    </location>
</feature>
<dbReference type="GO" id="GO:0005886">
    <property type="term" value="C:plasma membrane"/>
    <property type="evidence" value="ECO:0007669"/>
    <property type="project" value="UniProtKB-SubCell"/>
</dbReference>
<dbReference type="OrthoDB" id="9809206at2"/>
<dbReference type="InterPro" id="IPR006153">
    <property type="entry name" value="Cation/H_exchanger_TM"/>
</dbReference>
<evidence type="ECO:0000256" key="9">
    <source>
        <dbReference type="ARBA" id="ARBA00023201"/>
    </source>
</evidence>
<evidence type="ECO:0000256" key="1">
    <source>
        <dbReference type="ARBA" id="ARBA00004651"/>
    </source>
</evidence>
<sequence>MFVFFMVVLLVVAAIAANIVYAIYPKIPLAFYQIGAGLVLSLLPTFGHFQLEPEIFLLVIIAPLMFNDGQSTDYHVLKKNIRSTLSLAVVLALVTIIGGGLLSHAMWPAIPLALAFGLAAIVTPTDAVAVSSITTGIDMPEHVLGALENESLFNDASGIVALDLALTAFSTGHFSLGQGIEHFLIVFLGGILVGIILGGAIVLLRLYFQRRGLDAIAVILPFNLLTPFIVYLAAEHLGVSGILAVVATGIIHGIQQRRLRLTSTQTQVVTTTTWEVLTNLLNGFVFVLLGEAMPSVWANLSHSDSKHLPLLVMIAVGLYLLMGILRFVWCQLNLVDLKSKETRLKDGLILSLSGVHGTITLAMAFSLPLTLNGHAFPFRTALIFVAGIVILLSLLVPTLILPLLLPKKQEAFTQEEFNDQLVRMVNFAITQLKQTEADSTALNPVIEVLSSQKNELRSTADSKQVHKLLQLAENAEHAAIFELIDAGDVEAQIGWQYDRMQLMQVQFAFLNPFARLTLWFRLVAFRLFPHQAKKRYHKQLSQTIAAKKKAKQQLMQELTTRRPDGQLALPATTPQRQQLIQTDQASNRPTNHRHNLDHQQRREVRHTLTRQQRREVRRQFQSSTVKSQYWSNIAKLEQTGFNTVTAFLDSIETDDNQQEVNVIRHYYTVRHNRFNQSTTTAELENELFIMAFQFEYTYVQTAGKQEQLSPELIGELHKKISMDQLVYMQSTN</sequence>
<evidence type="ECO:0000256" key="2">
    <source>
        <dbReference type="ARBA" id="ARBA00022448"/>
    </source>
</evidence>
<feature type="transmembrane region" description="Helical" evidence="11">
    <location>
        <begin position="381"/>
        <end position="405"/>
    </location>
</feature>
<evidence type="ECO:0000259" key="12">
    <source>
        <dbReference type="Pfam" id="PF00999"/>
    </source>
</evidence>
<protein>
    <submittedName>
        <fullName evidence="13">NhaP-type Na+ H+ and K+ H+ antiporter</fullName>
    </submittedName>
</protein>
<keyword evidence="5 11" id="KW-1133">Transmembrane helix</keyword>
<keyword evidence="7" id="KW-0406">Ion transport</keyword>
<dbReference type="GO" id="GO:0051453">
    <property type="term" value="P:regulation of intracellular pH"/>
    <property type="evidence" value="ECO:0007669"/>
    <property type="project" value="TreeGrafter"/>
</dbReference>
<evidence type="ECO:0000256" key="4">
    <source>
        <dbReference type="ARBA" id="ARBA00022692"/>
    </source>
</evidence>
<feature type="transmembrane region" description="Helical" evidence="11">
    <location>
        <begin position="215"/>
        <end position="233"/>
    </location>
</feature>
<feature type="transmembrane region" description="Helical" evidence="11">
    <location>
        <begin position="87"/>
        <end position="107"/>
    </location>
</feature>
<dbReference type="GO" id="GO:0015386">
    <property type="term" value="F:potassium:proton antiporter activity"/>
    <property type="evidence" value="ECO:0007669"/>
    <property type="project" value="TreeGrafter"/>
</dbReference>
<feature type="region of interest" description="Disordered" evidence="10">
    <location>
        <begin position="581"/>
        <end position="602"/>
    </location>
</feature>
<evidence type="ECO:0000256" key="3">
    <source>
        <dbReference type="ARBA" id="ARBA00022475"/>
    </source>
</evidence>
<evidence type="ECO:0000256" key="7">
    <source>
        <dbReference type="ARBA" id="ARBA00023065"/>
    </source>
</evidence>
<dbReference type="RefSeq" id="WP_054732555.1">
    <property type="nucleotide sequence ID" value="NZ_AYZM01000038.1"/>
</dbReference>
<accession>A0A0R2FFM0</accession>
<dbReference type="PATRIC" id="fig|1423804.4.peg.2562"/>
<keyword evidence="14" id="KW-1185">Reference proteome</keyword>
<dbReference type="InterPro" id="IPR018422">
    <property type="entry name" value="Cation/H_exchanger_CPA1"/>
</dbReference>
<evidence type="ECO:0000313" key="13">
    <source>
        <dbReference type="EMBL" id="KRN26299.1"/>
    </source>
</evidence>
<dbReference type="PANTHER" id="PTHR10110:SF86">
    <property type="entry name" value="SODIUM_HYDROGEN EXCHANGER 7"/>
    <property type="match status" value="1"/>
</dbReference>
<keyword evidence="9" id="KW-0739">Sodium transport</keyword>
<gene>
    <name evidence="13" type="ORF">FD14_GL002367</name>
</gene>
<feature type="transmembrane region" description="Helical" evidence="11">
    <location>
        <begin position="182"/>
        <end position="208"/>
    </location>
</feature>
<evidence type="ECO:0000256" key="11">
    <source>
        <dbReference type="SAM" id="Phobius"/>
    </source>
</evidence>
<comment type="caution">
    <text evidence="13">The sequence shown here is derived from an EMBL/GenBank/DDBJ whole genome shotgun (WGS) entry which is preliminary data.</text>
</comment>
<keyword evidence="4 11" id="KW-0812">Transmembrane</keyword>
<dbReference type="GO" id="GO:0015385">
    <property type="term" value="F:sodium:proton antiporter activity"/>
    <property type="evidence" value="ECO:0007669"/>
    <property type="project" value="InterPro"/>
</dbReference>
<feature type="transmembrane region" description="Helical" evidence="11">
    <location>
        <begin position="276"/>
        <end position="298"/>
    </location>
</feature>
<name>A0A0R2FFM0_9LACO</name>
<dbReference type="Proteomes" id="UP000051442">
    <property type="component" value="Unassembled WGS sequence"/>
</dbReference>
<dbReference type="Pfam" id="PF00999">
    <property type="entry name" value="Na_H_Exchanger"/>
    <property type="match status" value="1"/>
</dbReference>
<evidence type="ECO:0000256" key="10">
    <source>
        <dbReference type="SAM" id="MobiDB-lite"/>
    </source>
</evidence>
<evidence type="ECO:0000313" key="14">
    <source>
        <dbReference type="Proteomes" id="UP000051442"/>
    </source>
</evidence>
<feature type="transmembrane region" description="Helical" evidence="11">
    <location>
        <begin position="239"/>
        <end position="255"/>
    </location>
</feature>
<evidence type="ECO:0000256" key="6">
    <source>
        <dbReference type="ARBA" id="ARBA00023053"/>
    </source>
</evidence>
<comment type="subcellular location">
    <subcellularLocation>
        <location evidence="1">Cell membrane</location>
        <topology evidence="1">Multi-pass membrane protein</topology>
    </subcellularLocation>
</comment>
<dbReference type="PANTHER" id="PTHR10110">
    <property type="entry name" value="SODIUM/HYDROGEN EXCHANGER"/>
    <property type="match status" value="1"/>
</dbReference>
<evidence type="ECO:0000256" key="5">
    <source>
        <dbReference type="ARBA" id="ARBA00022989"/>
    </source>
</evidence>
<dbReference type="AlphaFoldDB" id="A0A0R2FFM0"/>
<keyword evidence="2" id="KW-0813">Transport</keyword>
<dbReference type="EMBL" id="AYZM01000038">
    <property type="protein sequence ID" value="KRN26299.1"/>
    <property type="molecule type" value="Genomic_DNA"/>
</dbReference>
<proteinExistence type="predicted"/>